<dbReference type="EMBL" id="SUNH01000001">
    <property type="protein sequence ID" value="TJZ87878.1"/>
    <property type="molecule type" value="Genomic_DNA"/>
</dbReference>
<evidence type="ECO:0000313" key="1">
    <source>
        <dbReference type="EMBL" id="TJZ87878.1"/>
    </source>
</evidence>
<protein>
    <submittedName>
        <fullName evidence="1">IS110 family transposase</fullName>
    </submittedName>
</protein>
<feature type="non-terminal residue" evidence="1">
    <location>
        <position position="1"/>
    </location>
</feature>
<proteinExistence type="predicted"/>
<organism evidence="1 2">
    <name type="scientific">Paracoccus hibiscisoli</name>
    <dbReference type="NCBI Taxonomy" id="2023261"/>
    <lineage>
        <taxon>Bacteria</taxon>
        <taxon>Pseudomonadati</taxon>
        <taxon>Pseudomonadota</taxon>
        <taxon>Alphaproteobacteria</taxon>
        <taxon>Rhodobacterales</taxon>
        <taxon>Paracoccaceae</taxon>
        <taxon>Paracoccus</taxon>
    </lineage>
</organism>
<accession>A0A4V5MUD8</accession>
<comment type="caution">
    <text evidence="1">The sequence shown here is derived from an EMBL/GenBank/DDBJ whole genome shotgun (WGS) entry which is preliminary data.</text>
</comment>
<reference evidence="1 2" key="1">
    <citation type="submission" date="2019-04" db="EMBL/GenBank/DDBJ databases">
        <authorList>
            <person name="Li J."/>
        </authorList>
    </citation>
    <scope>NUCLEOTIDE SEQUENCE [LARGE SCALE GENOMIC DNA]</scope>
    <source>
        <strain evidence="1 2">CCTCC AB2016182</strain>
    </source>
</reference>
<name>A0A4V5MUD8_9RHOB</name>
<gene>
    <name evidence="1" type="ORF">FA740_00005</name>
</gene>
<sequence>RGKPHKVVIIAIARRLVTIANAILKTGKTWRTQPR</sequence>
<dbReference type="AlphaFoldDB" id="A0A4V5MUD8"/>
<evidence type="ECO:0000313" key="2">
    <source>
        <dbReference type="Proteomes" id="UP000306223"/>
    </source>
</evidence>
<keyword evidence="2" id="KW-1185">Reference proteome</keyword>
<dbReference type="Proteomes" id="UP000306223">
    <property type="component" value="Unassembled WGS sequence"/>
</dbReference>